<dbReference type="InterPro" id="IPR009078">
    <property type="entry name" value="Ferritin-like_SF"/>
</dbReference>
<dbReference type="PANTHER" id="PTHR42932:SF1">
    <property type="entry name" value="GENERAL STRESS PROTEIN 20U"/>
    <property type="match status" value="1"/>
</dbReference>
<dbReference type="GO" id="GO:0003677">
    <property type="term" value="F:DNA binding"/>
    <property type="evidence" value="ECO:0007669"/>
    <property type="project" value="UniProtKB-KW"/>
</dbReference>
<feature type="domain" description="Ferritin/DPS" evidence="3">
    <location>
        <begin position="43"/>
        <end position="180"/>
    </location>
</feature>
<evidence type="ECO:0000256" key="1">
    <source>
        <dbReference type="ARBA" id="ARBA00009497"/>
    </source>
</evidence>
<dbReference type="InterPro" id="IPR008331">
    <property type="entry name" value="Ferritin_DPS_dom"/>
</dbReference>
<evidence type="ECO:0000259" key="3">
    <source>
        <dbReference type="Pfam" id="PF00210"/>
    </source>
</evidence>
<dbReference type="Gene3D" id="1.20.1260.10">
    <property type="match status" value="1"/>
</dbReference>
<dbReference type="InterPro" id="IPR012347">
    <property type="entry name" value="Ferritin-like"/>
</dbReference>
<keyword evidence="5" id="KW-1185">Reference proteome</keyword>
<dbReference type="InterPro" id="IPR023188">
    <property type="entry name" value="DPS_DNA-bd_CS"/>
</dbReference>
<dbReference type="PANTHER" id="PTHR42932">
    <property type="entry name" value="GENERAL STRESS PROTEIN 20U"/>
    <property type="match status" value="1"/>
</dbReference>
<name>A0A1T5GS58_9BACT</name>
<dbReference type="SUPFAM" id="SSF47240">
    <property type="entry name" value="Ferritin-like"/>
    <property type="match status" value="1"/>
</dbReference>
<keyword evidence="4" id="KW-0238">DNA-binding</keyword>
<dbReference type="InterPro" id="IPR002177">
    <property type="entry name" value="DPS_DNA-bd"/>
</dbReference>
<dbReference type="PIRSF" id="PIRSF005900">
    <property type="entry name" value="Dps"/>
    <property type="match status" value="1"/>
</dbReference>
<gene>
    <name evidence="4" type="ORF">SAMN03080601_01944</name>
</gene>
<reference evidence="4 5" key="1">
    <citation type="submission" date="2017-02" db="EMBL/GenBank/DDBJ databases">
        <authorList>
            <person name="Peterson S.W."/>
        </authorList>
    </citation>
    <scope>NUCLEOTIDE SEQUENCE [LARGE SCALE GENOMIC DNA]</scope>
    <source>
        <strain evidence="4 5">DSM 24412</strain>
    </source>
</reference>
<dbReference type="AlphaFoldDB" id="A0A1T5GS58"/>
<organism evidence="4 5">
    <name type="scientific">Alkalitalea saponilacus</name>
    <dbReference type="NCBI Taxonomy" id="889453"/>
    <lineage>
        <taxon>Bacteria</taxon>
        <taxon>Pseudomonadati</taxon>
        <taxon>Bacteroidota</taxon>
        <taxon>Bacteroidia</taxon>
        <taxon>Marinilabiliales</taxon>
        <taxon>Marinilabiliaceae</taxon>
        <taxon>Alkalitalea</taxon>
    </lineage>
</organism>
<dbReference type="PROSITE" id="PS00819">
    <property type="entry name" value="DPS_2"/>
    <property type="match status" value="1"/>
</dbReference>
<dbReference type="STRING" id="889453.SAMN03080601_01944"/>
<dbReference type="Proteomes" id="UP000191055">
    <property type="component" value="Unassembled WGS sequence"/>
</dbReference>
<sequence>MYVNYKIDIGFTCETGQTNFNIIMKKISELLGLKANEAAQLGEKLNELLANYQMFYQNLRGFHWNIKGEKFFELHAKFEELYDDAVMKVDEIAERILTLGVTPYHTFTDYLKVSSIKEAKNLSDGVATTEATLENLSTLIKLERDILPLAQEAGDEGTLTLLTDYITQQEKVVWMLASSLK</sequence>
<dbReference type="GO" id="GO:0008199">
    <property type="term" value="F:ferric iron binding"/>
    <property type="evidence" value="ECO:0007669"/>
    <property type="project" value="InterPro"/>
</dbReference>
<accession>A0A1T5GS58</accession>
<dbReference type="PROSITE" id="PS00818">
    <property type="entry name" value="DPS_1"/>
    <property type="match status" value="1"/>
</dbReference>
<dbReference type="Pfam" id="PF00210">
    <property type="entry name" value="Ferritin"/>
    <property type="match status" value="1"/>
</dbReference>
<dbReference type="CDD" id="cd01043">
    <property type="entry name" value="DPS"/>
    <property type="match status" value="1"/>
</dbReference>
<comment type="similarity">
    <text evidence="1 2">Belongs to the Dps family.</text>
</comment>
<evidence type="ECO:0000313" key="4">
    <source>
        <dbReference type="EMBL" id="SKC11292.1"/>
    </source>
</evidence>
<dbReference type="EMBL" id="FUYV01000010">
    <property type="protein sequence ID" value="SKC11292.1"/>
    <property type="molecule type" value="Genomic_DNA"/>
</dbReference>
<proteinExistence type="inferred from homology"/>
<dbReference type="PRINTS" id="PR01346">
    <property type="entry name" value="HELNAPAPROT"/>
</dbReference>
<evidence type="ECO:0000313" key="5">
    <source>
        <dbReference type="Proteomes" id="UP000191055"/>
    </source>
</evidence>
<dbReference type="GO" id="GO:0016722">
    <property type="term" value="F:oxidoreductase activity, acting on metal ions"/>
    <property type="evidence" value="ECO:0007669"/>
    <property type="project" value="InterPro"/>
</dbReference>
<protein>
    <submittedName>
        <fullName evidence="4">Starvation-inducible DNA-binding protein</fullName>
    </submittedName>
</protein>
<evidence type="ECO:0000256" key="2">
    <source>
        <dbReference type="RuleBase" id="RU003875"/>
    </source>
</evidence>